<dbReference type="Proteomes" id="UP000245845">
    <property type="component" value="Unassembled WGS sequence"/>
</dbReference>
<dbReference type="AlphaFoldDB" id="A0A2Y9BJV1"/>
<evidence type="ECO:0000313" key="2">
    <source>
        <dbReference type="EMBL" id="PWJ21523.1"/>
    </source>
</evidence>
<feature type="transmembrane region" description="Helical" evidence="1">
    <location>
        <begin position="84"/>
        <end position="101"/>
    </location>
</feature>
<organism evidence="2 3">
    <name type="scientific">Faecalicatena orotica</name>
    <dbReference type="NCBI Taxonomy" id="1544"/>
    <lineage>
        <taxon>Bacteria</taxon>
        <taxon>Bacillati</taxon>
        <taxon>Bacillota</taxon>
        <taxon>Clostridia</taxon>
        <taxon>Lachnospirales</taxon>
        <taxon>Lachnospiraceae</taxon>
        <taxon>Faecalicatena</taxon>
    </lineage>
</organism>
<dbReference type="Pfam" id="PF13347">
    <property type="entry name" value="MFS_2"/>
    <property type="match status" value="1"/>
</dbReference>
<dbReference type="NCBIfam" id="TIGR00792">
    <property type="entry name" value="gph"/>
    <property type="match status" value="1"/>
</dbReference>
<dbReference type="RefSeq" id="WP_109733565.1">
    <property type="nucleotide sequence ID" value="NZ_BAAACK010000002.1"/>
</dbReference>
<dbReference type="OrthoDB" id="9764596at2"/>
<dbReference type="GO" id="GO:0015293">
    <property type="term" value="F:symporter activity"/>
    <property type="evidence" value="ECO:0007669"/>
    <property type="project" value="InterPro"/>
</dbReference>
<feature type="transmembrane region" description="Helical" evidence="1">
    <location>
        <begin position="113"/>
        <end position="134"/>
    </location>
</feature>
<feature type="transmembrane region" description="Helical" evidence="1">
    <location>
        <begin position="313"/>
        <end position="345"/>
    </location>
</feature>
<dbReference type="GO" id="GO:0005886">
    <property type="term" value="C:plasma membrane"/>
    <property type="evidence" value="ECO:0007669"/>
    <property type="project" value="TreeGrafter"/>
</dbReference>
<dbReference type="PANTHER" id="PTHR11328:SF24">
    <property type="entry name" value="MAJOR FACILITATOR SUPERFAMILY (MFS) PROFILE DOMAIN-CONTAINING PROTEIN"/>
    <property type="match status" value="1"/>
</dbReference>
<sequence>MSKQKKGSLSMAKKIAYGLGNAGGGFTWGTITTFLLLYCTNVIGVSAAIIGTLLMAAKLLDGITDIFMGRIIDLTKVKMGKTRFWYLISCIPMGVCMFLIFNVPGSMGERGKSIWIFIFYLLISAVFYTMNQVAYNMMLARVTKDQHDQVTMSGAAMLSGTIGGVIVASITSGLVESFGGGQTGWRIVALIYAVVGVIILLIPFFSLKELPEEEFIVPIQEAGIGDSVNTPVISFGETIVELLKNKYFILILLLYFVGYANSGIMQSSMAYYATYSLGNAGLMGVLGMCTTIPLILGLPFMPKIIDKLGMRKACVLGAVISTAGCAVAAAGQFAGMLILIAGLLIKALGMVPGSATYTPFLVKADEYHFQKKGHRVTGSLFSCATVGTKVGQGFGTAICGWILTWSGFDGTAAVQTSTAGNAINFLYLGFPLIFSIITIFIYANMKVESEIK</sequence>
<proteinExistence type="predicted"/>
<dbReference type="InterPro" id="IPR039672">
    <property type="entry name" value="MFS_2"/>
</dbReference>
<keyword evidence="3" id="KW-1185">Reference proteome</keyword>
<dbReference type="PANTHER" id="PTHR11328">
    <property type="entry name" value="MAJOR FACILITATOR SUPERFAMILY DOMAIN-CONTAINING PROTEIN"/>
    <property type="match status" value="1"/>
</dbReference>
<feature type="transmembrane region" description="Helical" evidence="1">
    <location>
        <begin position="247"/>
        <end position="274"/>
    </location>
</feature>
<dbReference type="SUPFAM" id="SSF103473">
    <property type="entry name" value="MFS general substrate transporter"/>
    <property type="match status" value="1"/>
</dbReference>
<feature type="transmembrane region" description="Helical" evidence="1">
    <location>
        <begin position="43"/>
        <end position="63"/>
    </location>
</feature>
<feature type="transmembrane region" description="Helical" evidence="1">
    <location>
        <begin position="187"/>
        <end position="207"/>
    </location>
</feature>
<evidence type="ECO:0000256" key="1">
    <source>
        <dbReference type="SAM" id="Phobius"/>
    </source>
</evidence>
<feature type="transmembrane region" description="Helical" evidence="1">
    <location>
        <begin position="155"/>
        <end position="175"/>
    </location>
</feature>
<gene>
    <name evidence="2" type="ORF">A8806_11913</name>
</gene>
<feature type="transmembrane region" description="Helical" evidence="1">
    <location>
        <begin position="280"/>
        <end position="301"/>
    </location>
</feature>
<comment type="caution">
    <text evidence="2">The sequence shown here is derived from an EMBL/GenBank/DDBJ whole genome shotgun (WGS) entry which is preliminary data.</text>
</comment>
<keyword evidence="1" id="KW-0472">Membrane</keyword>
<name>A0A2Y9BJV1_9FIRM</name>
<dbReference type="InterPro" id="IPR001927">
    <property type="entry name" value="Na/Gal_symport"/>
</dbReference>
<evidence type="ECO:0000313" key="3">
    <source>
        <dbReference type="Proteomes" id="UP000245845"/>
    </source>
</evidence>
<protein>
    <submittedName>
        <fullName evidence="2">GPH family glycoside/pentoside/hexuronide:cation symporter</fullName>
    </submittedName>
</protein>
<reference evidence="2 3" key="1">
    <citation type="submission" date="2018-05" db="EMBL/GenBank/DDBJ databases">
        <title>The Hungate 1000. A catalogue of reference genomes from the rumen microbiome.</title>
        <authorList>
            <person name="Kelly W."/>
        </authorList>
    </citation>
    <scope>NUCLEOTIDE SEQUENCE [LARGE SCALE GENOMIC DNA]</scope>
    <source>
        <strain evidence="2 3">NLAE-zl-C242</strain>
    </source>
</reference>
<dbReference type="Gene3D" id="1.20.1250.20">
    <property type="entry name" value="MFS general substrate transporter like domains"/>
    <property type="match status" value="2"/>
</dbReference>
<dbReference type="GO" id="GO:0006814">
    <property type="term" value="P:sodium ion transport"/>
    <property type="evidence" value="ECO:0007669"/>
    <property type="project" value="InterPro"/>
</dbReference>
<keyword evidence="1" id="KW-1133">Transmembrane helix</keyword>
<dbReference type="EMBL" id="QGDL01000019">
    <property type="protein sequence ID" value="PWJ21523.1"/>
    <property type="molecule type" value="Genomic_DNA"/>
</dbReference>
<dbReference type="GO" id="GO:0008643">
    <property type="term" value="P:carbohydrate transport"/>
    <property type="evidence" value="ECO:0007669"/>
    <property type="project" value="InterPro"/>
</dbReference>
<accession>A0A2Y9BJV1</accession>
<feature type="transmembrane region" description="Helical" evidence="1">
    <location>
        <begin position="425"/>
        <end position="443"/>
    </location>
</feature>
<feature type="transmembrane region" description="Helical" evidence="1">
    <location>
        <begin position="15"/>
        <end position="37"/>
    </location>
</feature>
<dbReference type="InterPro" id="IPR036259">
    <property type="entry name" value="MFS_trans_sf"/>
</dbReference>
<keyword evidence="1" id="KW-0812">Transmembrane</keyword>